<reference evidence="1 2" key="1">
    <citation type="submission" date="2023-02" db="EMBL/GenBank/DDBJ databases">
        <title>Dictyobacter halimunensis sp. nov., a new member of the class Ktedonobacteria from forest soil in a geothermal area.</title>
        <authorList>
            <person name="Rachmania M.K."/>
            <person name="Ningsih F."/>
            <person name="Sakai Y."/>
            <person name="Yabe S."/>
            <person name="Yokota A."/>
            <person name="Sjamsuridzal W."/>
        </authorList>
    </citation>
    <scope>NUCLEOTIDE SEQUENCE [LARGE SCALE GENOMIC DNA]</scope>
    <source>
        <strain evidence="1 2">S3.2.2.5</strain>
    </source>
</reference>
<evidence type="ECO:0000313" key="2">
    <source>
        <dbReference type="Proteomes" id="UP001344906"/>
    </source>
</evidence>
<keyword evidence="2" id="KW-1185">Reference proteome</keyword>
<sequence>MGVPTATATATKTPSEPTPNLYIRQFRMGGPHLDVGKKLMYVLFSGNNEGAASVKKHDSIVIMDVVPLGLKDLKVQAKHWKITLSDTVSPAVLTATYDGSYPVKAGAVLSPIFLTGTVTADAAPSITTTATVDAPNNTNPLDSMVSDTVYVGSNASSPYAPISDTLAGTPALALPSAEPLATALLTPTTMATASPSVVPSVTVLLTPTATVAPYPSPTPSPRAMTMVTPTLVATATANPTLTATAMPSPMPSATSTVMAGPTPRVSLTPVTTPLATGTATATPAMGPRLSISISRSGAPAGDTYAVGQQVSYVLQVTNAQVPEKQIVSVFDIAAVGISNVTFTAPGWTLGASNTVGPVALSGTFNGPYPIAAGANLPPITISGTLTSTAGPLFSNAAAVISSDDPDSPSNICVDSIAVQAAVTPTVTATAPSMGTTTPTVVSGTTPTAVAIATPTAGRSVPPTFVAEPAATATAPTTGSTATAMPATTPAATSSAATATGTYNQGMAARPFLKRRSGLALAIVNSNLYGSHASVQGRVKLALVVANTSTIRTTADPGSIVVDEVIPLGLSQIAAQGKDWRISLSDTVSPAIVHAQYTGKAELGPDMALPPISITGVLNRDAVPILTSTAAVNLSGSSDSNNAITASDTLLVRDSWQQLR</sequence>
<dbReference type="Proteomes" id="UP001344906">
    <property type="component" value="Unassembled WGS sequence"/>
</dbReference>
<dbReference type="EMBL" id="BSRI01000001">
    <property type="protein sequence ID" value="GLV55121.1"/>
    <property type="molecule type" value="Genomic_DNA"/>
</dbReference>
<name>A0ABQ6FLL9_9CHLR</name>
<accession>A0ABQ6FLL9</accession>
<comment type="caution">
    <text evidence="1">The sequence shown here is derived from an EMBL/GenBank/DDBJ whole genome shotgun (WGS) entry which is preliminary data.</text>
</comment>
<organism evidence="1 2">
    <name type="scientific">Dictyobacter halimunensis</name>
    <dbReference type="NCBI Taxonomy" id="3026934"/>
    <lineage>
        <taxon>Bacteria</taxon>
        <taxon>Bacillati</taxon>
        <taxon>Chloroflexota</taxon>
        <taxon>Ktedonobacteria</taxon>
        <taxon>Ktedonobacterales</taxon>
        <taxon>Dictyobacteraceae</taxon>
        <taxon>Dictyobacter</taxon>
    </lineage>
</organism>
<evidence type="ECO:0008006" key="3">
    <source>
        <dbReference type="Google" id="ProtNLM"/>
    </source>
</evidence>
<protein>
    <recommendedName>
        <fullName evidence="3">DUF11 domain-containing protein</fullName>
    </recommendedName>
</protein>
<gene>
    <name evidence="1" type="ORF">KDH_19680</name>
</gene>
<evidence type="ECO:0000313" key="1">
    <source>
        <dbReference type="EMBL" id="GLV55121.1"/>
    </source>
</evidence>
<proteinExistence type="predicted"/>